<dbReference type="Pfam" id="PF04060">
    <property type="entry name" value="FeS"/>
    <property type="match status" value="1"/>
</dbReference>
<dbReference type="Gene3D" id="3.30.70.20">
    <property type="match status" value="1"/>
</dbReference>
<feature type="compositionally biased region" description="Basic and acidic residues" evidence="5">
    <location>
        <begin position="346"/>
        <end position="357"/>
    </location>
</feature>
<dbReference type="PANTHER" id="PTHR43560:SF1">
    <property type="entry name" value="ION-TRANSLOCATING OXIDOREDUCTASE COMPLEX SUBUNIT B"/>
    <property type="match status" value="1"/>
</dbReference>
<dbReference type="PROSITE" id="PS00198">
    <property type="entry name" value="4FE4S_FER_1"/>
    <property type="match status" value="1"/>
</dbReference>
<reference evidence="8" key="2">
    <citation type="journal article" date="2021" name="PeerJ">
        <title>Extensive microbial diversity within the chicken gut microbiome revealed by metagenomics and culture.</title>
        <authorList>
            <person name="Gilroy R."/>
            <person name="Ravi A."/>
            <person name="Getino M."/>
            <person name="Pursley I."/>
            <person name="Horton D.L."/>
            <person name="Alikhan N.F."/>
            <person name="Baker D."/>
            <person name="Gharbi K."/>
            <person name="Hall N."/>
            <person name="Watson M."/>
            <person name="Adriaenssens E.M."/>
            <person name="Foster-Nyarko E."/>
            <person name="Jarju S."/>
            <person name="Secka A."/>
            <person name="Antonio M."/>
            <person name="Oren A."/>
            <person name="Chaudhuri R.R."/>
            <person name="La Ragione R."/>
            <person name="Hildebrand F."/>
            <person name="Pallen M.J."/>
        </authorList>
    </citation>
    <scope>NUCLEOTIDE SEQUENCE</scope>
    <source>
        <strain evidence="8">B3-4054</strain>
    </source>
</reference>
<dbReference type="InterPro" id="IPR017900">
    <property type="entry name" value="4Fe4S_Fe_S_CS"/>
</dbReference>
<dbReference type="SUPFAM" id="SSF53920">
    <property type="entry name" value="Fe-only hydrogenase"/>
    <property type="match status" value="1"/>
</dbReference>
<evidence type="ECO:0000256" key="5">
    <source>
        <dbReference type="SAM" id="MobiDB-lite"/>
    </source>
</evidence>
<dbReference type="GO" id="GO:0046872">
    <property type="term" value="F:metal ion binding"/>
    <property type="evidence" value="ECO:0007669"/>
    <property type="project" value="UniProtKB-KW"/>
</dbReference>
<dbReference type="Gene3D" id="3.40.50.1780">
    <property type="match status" value="2"/>
</dbReference>
<reference evidence="8" key="1">
    <citation type="submission" date="2020-10" db="EMBL/GenBank/DDBJ databases">
        <authorList>
            <person name="Gilroy R."/>
        </authorList>
    </citation>
    <scope>NUCLEOTIDE SEQUENCE</scope>
    <source>
        <strain evidence="8">B3-4054</strain>
    </source>
</reference>
<name>A0A9D9HHL3_9SPIR</name>
<feature type="domain" description="4Fe-4S" evidence="7">
    <location>
        <begin position="389"/>
        <end position="447"/>
    </location>
</feature>
<dbReference type="InterPro" id="IPR050395">
    <property type="entry name" value="4Fe4S_Ferredoxin_RnfB"/>
</dbReference>
<dbReference type="InterPro" id="IPR004108">
    <property type="entry name" value="Fe_hydrogenase_lsu_C"/>
</dbReference>
<dbReference type="Pfam" id="PF13237">
    <property type="entry name" value="Fer4_10"/>
    <property type="match status" value="1"/>
</dbReference>
<dbReference type="PROSITE" id="PS51379">
    <property type="entry name" value="4FE4S_FER_2"/>
    <property type="match status" value="2"/>
</dbReference>
<evidence type="ECO:0000256" key="3">
    <source>
        <dbReference type="ARBA" id="ARBA00023004"/>
    </source>
</evidence>
<dbReference type="GO" id="GO:0051539">
    <property type="term" value="F:4 iron, 4 sulfur cluster binding"/>
    <property type="evidence" value="ECO:0007669"/>
    <property type="project" value="UniProtKB-KW"/>
</dbReference>
<protein>
    <submittedName>
        <fullName evidence="8">4Fe-4S dicluster domain-containing protein</fullName>
    </submittedName>
</protein>
<evidence type="ECO:0000256" key="2">
    <source>
        <dbReference type="ARBA" id="ARBA00022723"/>
    </source>
</evidence>
<keyword evidence="4" id="KW-0411">Iron-sulfur</keyword>
<dbReference type="AlphaFoldDB" id="A0A9D9HHL3"/>
<evidence type="ECO:0000256" key="4">
    <source>
        <dbReference type="ARBA" id="ARBA00023014"/>
    </source>
</evidence>
<accession>A0A9D9HHL3</accession>
<dbReference type="InterPro" id="IPR009016">
    <property type="entry name" value="Fe_hydrogenase"/>
</dbReference>
<dbReference type="Gene3D" id="1.10.15.40">
    <property type="entry name" value="Electron transport complex subunit B, putative Fe-S cluster"/>
    <property type="match status" value="1"/>
</dbReference>
<gene>
    <name evidence="8" type="ORF">IAA96_07415</name>
</gene>
<feature type="domain" description="4Fe-4S ferredoxin-type" evidence="6">
    <location>
        <begin position="37"/>
        <end position="65"/>
    </location>
</feature>
<evidence type="ECO:0000259" key="6">
    <source>
        <dbReference type="PROSITE" id="PS51379"/>
    </source>
</evidence>
<dbReference type="Proteomes" id="UP000823616">
    <property type="component" value="Unassembled WGS sequence"/>
</dbReference>
<dbReference type="InterPro" id="IPR007202">
    <property type="entry name" value="4Fe-4S_dom"/>
</dbReference>
<comment type="caution">
    <text evidence="8">The sequence shown here is derived from an EMBL/GenBank/DDBJ whole genome shotgun (WGS) entry which is preliminary data.</text>
</comment>
<dbReference type="PANTHER" id="PTHR43560">
    <property type="entry name" value="ION-TRANSLOCATING OXIDOREDUCTASE COMPLEX SUBUNIT B"/>
    <property type="match status" value="1"/>
</dbReference>
<feature type="region of interest" description="Disordered" evidence="5">
    <location>
        <begin position="346"/>
        <end position="366"/>
    </location>
</feature>
<evidence type="ECO:0000313" key="8">
    <source>
        <dbReference type="EMBL" id="MBO8450918.1"/>
    </source>
</evidence>
<keyword evidence="3" id="KW-0408">Iron</keyword>
<keyword evidence="2" id="KW-0479">Metal-binding</keyword>
<proteinExistence type="predicted"/>
<dbReference type="PROSITE" id="PS51656">
    <property type="entry name" value="4FE4S"/>
    <property type="match status" value="1"/>
</dbReference>
<dbReference type="Gene3D" id="3.40.950.10">
    <property type="entry name" value="Fe-only Hydrogenase (Larger Subunit), Chain L, domain 3"/>
    <property type="match status" value="2"/>
</dbReference>
<dbReference type="EMBL" id="JADIMS010000139">
    <property type="protein sequence ID" value="MBO8450918.1"/>
    <property type="molecule type" value="Genomic_DNA"/>
</dbReference>
<keyword evidence="1" id="KW-0004">4Fe-4S</keyword>
<evidence type="ECO:0000313" key="9">
    <source>
        <dbReference type="Proteomes" id="UP000823616"/>
    </source>
</evidence>
<feature type="domain" description="4Fe-4S ferredoxin-type" evidence="6">
    <location>
        <begin position="7"/>
        <end position="36"/>
    </location>
</feature>
<dbReference type="InterPro" id="IPR017896">
    <property type="entry name" value="4Fe4S_Fe-S-bd"/>
</dbReference>
<sequence>MIRSRFHSVLLEEDSCKGCTICVTGCPVQAIRVRDGKARILQEKCIDCGECIRRCPNHAKKAAPDNFAAFRLQIQEDSAPRNRIVLPAPSLYGQVGDGYSIGEIHRALLSLGFTAVFPVAAATAGITAATAFLLAKTGEDALPRPVISASCPTVIKFIRTRFPTLLKNVSPVIPPVNLAAKLAYKTLCASAGTEISRKDTGLYFLSPCPGKITETLSPMDGGVPVVDGVFSLKDIHLPLLAALRELRKSAALPPDQSFADSGQVFREEIAWGRAGGEAEAAAAMHNCKRIAVDGIARCEKILEAVEDGKLDGVDFLELTACPGGCVGGVLTIENPSIAEFRLRAKEEAERNTPEKTGAEQFAQERPMRQTEIEARPVLLLDPDFKKAAAMMEQIEEIAAGLPGLDCGCCGAPNCRALAEDIVRGNAEQTDCIVILKEQYRSLLENGG</sequence>
<dbReference type="Pfam" id="PF02906">
    <property type="entry name" value="Fe_hyd_lg_C"/>
    <property type="match status" value="1"/>
</dbReference>
<dbReference type="SUPFAM" id="SSF54862">
    <property type="entry name" value="4Fe-4S ferredoxins"/>
    <property type="match status" value="1"/>
</dbReference>
<evidence type="ECO:0000259" key="7">
    <source>
        <dbReference type="PROSITE" id="PS51656"/>
    </source>
</evidence>
<organism evidence="8 9">
    <name type="scientific">Candidatus Avitreponema avistercoris</name>
    <dbReference type="NCBI Taxonomy" id="2840705"/>
    <lineage>
        <taxon>Bacteria</taxon>
        <taxon>Pseudomonadati</taxon>
        <taxon>Spirochaetota</taxon>
        <taxon>Spirochaetia</taxon>
        <taxon>Spirochaetales</taxon>
        <taxon>Candidatus Avitreponema</taxon>
    </lineage>
</organism>
<evidence type="ECO:0000256" key="1">
    <source>
        <dbReference type="ARBA" id="ARBA00022485"/>
    </source>
</evidence>